<dbReference type="CDD" id="cd02440">
    <property type="entry name" value="AdoMet_MTases"/>
    <property type="match status" value="1"/>
</dbReference>
<dbReference type="OrthoDB" id="4269629at2"/>
<dbReference type="InterPro" id="IPR022742">
    <property type="entry name" value="Hydrolase_4"/>
</dbReference>
<feature type="domain" description="Serine aminopeptidase S33" evidence="1">
    <location>
        <begin position="30"/>
        <end position="264"/>
    </location>
</feature>
<dbReference type="SUPFAM" id="SSF53474">
    <property type="entry name" value="alpha/beta-Hydrolases"/>
    <property type="match status" value="1"/>
</dbReference>
<dbReference type="InterPro" id="IPR029058">
    <property type="entry name" value="AB_hydrolase_fold"/>
</dbReference>
<evidence type="ECO:0000313" key="4">
    <source>
        <dbReference type="Proteomes" id="UP000028839"/>
    </source>
</evidence>
<dbReference type="Pfam" id="PF12147">
    <property type="entry name" value="Methyltransf_20"/>
    <property type="match status" value="1"/>
</dbReference>
<dbReference type="FunFam" id="3.40.50.1820:FF:000201">
    <property type="entry name" value="Alpha/beta fold hydrolase"/>
    <property type="match status" value="1"/>
</dbReference>
<organism evidence="3 4">
    <name type="scientific">Nitrosococcus oceani C-27</name>
    <dbReference type="NCBI Taxonomy" id="314279"/>
    <lineage>
        <taxon>Bacteria</taxon>
        <taxon>Pseudomonadati</taxon>
        <taxon>Pseudomonadota</taxon>
        <taxon>Gammaproteobacteria</taxon>
        <taxon>Chromatiales</taxon>
        <taxon>Chromatiaceae</taxon>
        <taxon>Nitrosococcus</taxon>
    </lineage>
</organism>
<dbReference type="PANTHER" id="PTHR11614">
    <property type="entry name" value="PHOSPHOLIPASE-RELATED"/>
    <property type="match status" value="1"/>
</dbReference>
<dbReference type="InterPro" id="IPR022744">
    <property type="entry name" value="MeTrfase_dom_put"/>
</dbReference>
<protein>
    <submittedName>
        <fullName evidence="3">Uncharacterized protein</fullName>
    </submittedName>
</protein>
<gene>
    <name evidence="3" type="ORF">IB75_09185</name>
</gene>
<name>A0A0E2Z0Z2_9GAMM</name>
<dbReference type="AlphaFoldDB" id="A0A0E2Z0Z2"/>
<sequence length="578" mass="66035">MGKREQETNEFTTWDGTRLFYRTWPPVSPTDRALILIHRGHEHSGRLQELVDDLDLPSFWAFSWDNRGHGKSPGQRGDAPSYSALVRDLDAFARHLQETHGLKMENIAVVANSVGAVTAAAWVHDYAPPIRSMVLAAPAFRIKLYVPFAIPALRLWRWWRQAAVINSYVKSRMLTHDPEQSRAYDEDKLITRNISVKILLGLHDTATRLLRDAGAIRTPTLVLSAGSDWVVKNSAQRRFFRGLSSAVKRMEHYAGFFHAILYEKGREKPINETRRFLLESFEHPVELPSLLEADRGGYSRTEHDLLRQPTVWPRQMLFTLQKKSIETVGRLSKGIRVGLRTGFDSGQSLDYVYENRARGLTPVGKWIDHAYLNTVGWRGIRIRRKHLQELLQKAIEDQLQKHDKIEIVDVATGCGRYVLEVLEKLPQEKIHARLRDWTPANLEQGRALAAEKGLENVEFELGDAFDRDGLLAISPQPHIIIVSGLYELFPENDRVAISLAGIAEVLVDRGYLLYTCQPWHPQLELIARTLVNREGEPWVMRRRTQAEMDELVAAAGLQKQDMRIDEYGIFTVSAARRV</sequence>
<dbReference type="SUPFAM" id="SSF53335">
    <property type="entry name" value="S-adenosyl-L-methionine-dependent methyltransferases"/>
    <property type="match status" value="1"/>
</dbReference>
<feature type="domain" description="Methyltransferase" evidence="2">
    <location>
        <begin position="274"/>
        <end position="577"/>
    </location>
</feature>
<comment type="caution">
    <text evidence="3">The sequence shown here is derived from an EMBL/GenBank/DDBJ whole genome shotgun (WGS) entry which is preliminary data.</text>
</comment>
<accession>A0A0E2Z0Z2</accession>
<dbReference type="EMBL" id="JPGN01000055">
    <property type="protein sequence ID" value="KFI19313.1"/>
    <property type="molecule type" value="Genomic_DNA"/>
</dbReference>
<dbReference type="InterPro" id="IPR051044">
    <property type="entry name" value="MAG_DAG_Lipase"/>
</dbReference>
<dbReference type="InterPro" id="IPR029063">
    <property type="entry name" value="SAM-dependent_MTases_sf"/>
</dbReference>
<evidence type="ECO:0000259" key="1">
    <source>
        <dbReference type="Pfam" id="PF12146"/>
    </source>
</evidence>
<reference evidence="3 4" key="1">
    <citation type="submission" date="2014-07" db="EMBL/GenBank/DDBJ databases">
        <title>Comparative analysis of Nitrosococcus oceani genome inventories of strains from Pacific and Atlantic gyres.</title>
        <authorList>
            <person name="Lim C.K."/>
            <person name="Wang L."/>
            <person name="Sayavedra-Soto L.A."/>
            <person name="Klotz M.G."/>
        </authorList>
    </citation>
    <scope>NUCLEOTIDE SEQUENCE [LARGE SCALE GENOMIC DNA]</scope>
    <source>
        <strain evidence="3 4">C-27</strain>
    </source>
</reference>
<evidence type="ECO:0000259" key="2">
    <source>
        <dbReference type="Pfam" id="PF12147"/>
    </source>
</evidence>
<proteinExistence type="predicted"/>
<evidence type="ECO:0000313" key="3">
    <source>
        <dbReference type="EMBL" id="KFI19313.1"/>
    </source>
</evidence>
<dbReference type="Pfam" id="PF12146">
    <property type="entry name" value="Hydrolase_4"/>
    <property type="match status" value="1"/>
</dbReference>
<dbReference type="Gene3D" id="3.40.50.1820">
    <property type="entry name" value="alpha/beta hydrolase"/>
    <property type="match status" value="1"/>
</dbReference>
<dbReference type="Gene3D" id="3.40.50.150">
    <property type="entry name" value="Vaccinia Virus protein VP39"/>
    <property type="match status" value="1"/>
</dbReference>
<dbReference type="HOGENOM" id="CLU_038914_0_0_6"/>
<dbReference type="Proteomes" id="UP000028839">
    <property type="component" value="Unassembled WGS sequence"/>
</dbReference>